<dbReference type="FunFam" id="3.30.70.330:FF:000089">
    <property type="entry name" value="RNA binding protein"/>
    <property type="match status" value="1"/>
</dbReference>
<dbReference type="CDD" id="cd12245">
    <property type="entry name" value="RRM_scw1_like"/>
    <property type="match status" value="1"/>
</dbReference>
<accession>A0A9P5CRH0</accession>
<feature type="region of interest" description="Disordered" evidence="4">
    <location>
        <begin position="40"/>
        <end position="62"/>
    </location>
</feature>
<keyword evidence="2 3" id="KW-0694">RNA-binding</keyword>
<dbReference type="GeneID" id="63832654"/>
<reference evidence="6" key="1">
    <citation type="journal article" date="2020" name="Phytopathology">
        <title>Genome sequence of the chestnut blight fungus Cryphonectria parasitica EP155: A fundamental resource for an archetypical invasive plant pathogen.</title>
        <authorList>
            <person name="Crouch J.A."/>
            <person name="Dawe A."/>
            <person name="Aerts A."/>
            <person name="Barry K."/>
            <person name="Churchill A.C.L."/>
            <person name="Grimwood J."/>
            <person name="Hillman B."/>
            <person name="Milgroom M.G."/>
            <person name="Pangilinan J."/>
            <person name="Smith M."/>
            <person name="Salamov A."/>
            <person name="Schmutz J."/>
            <person name="Yadav J."/>
            <person name="Grigoriev I.V."/>
            <person name="Nuss D."/>
        </authorList>
    </citation>
    <scope>NUCLEOTIDE SEQUENCE</scope>
    <source>
        <strain evidence="6">EP155</strain>
    </source>
</reference>
<dbReference type="SUPFAM" id="SSF54928">
    <property type="entry name" value="RNA-binding domain, RBD"/>
    <property type="match status" value="1"/>
</dbReference>
<evidence type="ECO:0000256" key="3">
    <source>
        <dbReference type="PROSITE-ProRule" id="PRU00176"/>
    </source>
</evidence>
<organism evidence="6 7">
    <name type="scientific">Cryphonectria parasitica (strain ATCC 38755 / EP155)</name>
    <dbReference type="NCBI Taxonomy" id="660469"/>
    <lineage>
        <taxon>Eukaryota</taxon>
        <taxon>Fungi</taxon>
        <taxon>Dikarya</taxon>
        <taxon>Ascomycota</taxon>
        <taxon>Pezizomycotina</taxon>
        <taxon>Sordariomycetes</taxon>
        <taxon>Sordariomycetidae</taxon>
        <taxon>Diaporthales</taxon>
        <taxon>Cryphonectriaceae</taxon>
        <taxon>Cryphonectria-Endothia species complex</taxon>
        <taxon>Cryphonectria</taxon>
    </lineage>
</organism>
<keyword evidence="1" id="KW-0597">Phosphoprotein</keyword>
<dbReference type="EMBL" id="MU032345">
    <property type="protein sequence ID" value="KAF3768559.1"/>
    <property type="molecule type" value="Genomic_DNA"/>
</dbReference>
<dbReference type="AlphaFoldDB" id="A0A9P5CRH0"/>
<dbReference type="Pfam" id="PF00076">
    <property type="entry name" value="RRM_1"/>
    <property type="match status" value="1"/>
</dbReference>
<dbReference type="SMART" id="SM00360">
    <property type="entry name" value="RRM"/>
    <property type="match status" value="1"/>
</dbReference>
<keyword evidence="7" id="KW-1185">Reference proteome</keyword>
<evidence type="ECO:0000256" key="1">
    <source>
        <dbReference type="ARBA" id="ARBA00022553"/>
    </source>
</evidence>
<proteinExistence type="predicted"/>
<feature type="domain" description="RRM" evidence="5">
    <location>
        <begin position="351"/>
        <end position="428"/>
    </location>
</feature>
<dbReference type="Proteomes" id="UP000803844">
    <property type="component" value="Unassembled WGS sequence"/>
</dbReference>
<feature type="region of interest" description="Disordered" evidence="4">
    <location>
        <begin position="326"/>
        <end position="350"/>
    </location>
</feature>
<feature type="compositionally biased region" description="Low complexity" evidence="4">
    <location>
        <begin position="489"/>
        <end position="503"/>
    </location>
</feature>
<sequence>AAAAAAAAAAATATTSSAAMAASILAPAVPALPFSYTQPSFPPTFPSGRNSDRDAPIHSGLLQDDSKPSVLIRGLRANVDEQYVRIMCTFAENDIVHVELVAPQGGGEQAVTRSAVLQLKSLAAAWDVKNTLNGKNGLAVEILNFTFTQSSNSSSSGPSSTTSPAVGPTQGSRFDAAFASLDRTSPSSTSPPNGDTYARNGSLAYTESSANYGYRNAFSSPLGEQPPRVSGKSLINDATDDDETGDIINNPRAYAEGGAFSSQRRATAPHIPLSAHMAALSLNTGTNAMSTAQRAHSGMFLPAAAHASHMSPTGLSSGMTNFQRGFAPLNGRMHSHAPPPANPADQNPPCNTLYVGNLPMDAIEDELRRLFTMQRGYRRMCFRSKVNGPMCFVEFEDITAATKALNELYGAMLSNSKKGGIRLSFSKNPLGVRANPPGLGHIGSLSGVNGMPPHGATGFGVTGPPPGLSVPPGLGGNRSANSYPVSPLPNGSGAAPAPNNSNN</sequence>
<feature type="region of interest" description="Disordered" evidence="4">
    <location>
        <begin position="453"/>
        <end position="503"/>
    </location>
</feature>
<evidence type="ECO:0000313" key="6">
    <source>
        <dbReference type="EMBL" id="KAF3768559.1"/>
    </source>
</evidence>
<dbReference type="InterPro" id="IPR012677">
    <property type="entry name" value="Nucleotide-bd_a/b_plait_sf"/>
</dbReference>
<comment type="caution">
    <text evidence="6">The sequence shown here is derived from an EMBL/GenBank/DDBJ whole genome shotgun (WGS) entry which is preliminary data.</text>
</comment>
<dbReference type="Gene3D" id="3.30.70.330">
    <property type="match status" value="1"/>
</dbReference>
<feature type="non-terminal residue" evidence="6">
    <location>
        <position position="1"/>
    </location>
</feature>
<evidence type="ECO:0000313" key="7">
    <source>
        <dbReference type="Proteomes" id="UP000803844"/>
    </source>
</evidence>
<evidence type="ECO:0000256" key="4">
    <source>
        <dbReference type="SAM" id="MobiDB-lite"/>
    </source>
</evidence>
<evidence type="ECO:0000259" key="5">
    <source>
        <dbReference type="PROSITE" id="PS50102"/>
    </source>
</evidence>
<gene>
    <name evidence="6" type="ORF">M406DRAFT_218232</name>
</gene>
<dbReference type="PROSITE" id="PS50102">
    <property type="entry name" value="RRM"/>
    <property type="match status" value="1"/>
</dbReference>
<dbReference type="GO" id="GO:0003723">
    <property type="term" value="F:RNA binding"/>
    <property type="evidence" value="ECO:0007669"/>
    <property type="project" value="UniProtKB-UniRule"/>
</dbReference>
<dbReference type="InterPro" id="IPR035979">
    <property type="entry name" value="RBD_domain_sf"/>
</dbReference>
<dbReference type="RefSeq" id="XP_040779520.1">
    <property type="nucleotide sequence ID" value="XM_040915525.1"/>
</dbReference>
<feature type="non-terminal residue" evidence="6">
    <location>
        <position position="503"/>
    </location>
</feature>
<feature type="region of interest" description="Disordered" evidence="4">
    <location>
        <begin position="150"/>
        <end position="172"/>
    </location>
</feature>
<feature type="compositionally biased region" description="Low complexity" evidence="4">
    <location>
        <begin position="150"/>
        <end position="163"/>
    </location>
</feature>
<dbReference type="InterPro" id="IPR000504">
    <property type="entry name" value="RRM_dom"/>
</dbReference>
<name>A0A9P5CRH0_CRYP1</name>
<protein>
    <recommendedName>
        <fullName evidence="5">RRM domain-containing protein</fullName>
    </recommendedName>
</protein>
<evidence type="ECO:0000256" key="2">
    <source>
        <dbReference type="ARBA" id="ARBA00022884"/>
    </source>
</evidence>
<dbReference type="PANTHER" id="PTHR10501">
    <property type="entry name" value="U1 SMALL NUCLEAR RIBONUCLEOPROTEIN A/U2 SMALL NUCLEAR RIBONUCLEOPROTEIN B"/>
    <property type="match status" value="1"/>
</dbReference>
<dbReference type="OrthoDB" id="431169at2759"/>